<sequence length="64" mass="6705">MKIVVENAKCQGHGRCYTEAPAVYSSDEIGYIAQEGSNEVAPGHESQARVGAGACPEAAIRVVE</sequence>
<comment type="caution">
    <text evidence="1">The sequence shown here is derived from an EMBL/GenBank/DDBJ whole genome shotgun (WGS) entry which is preliminary data.</text>
</comment>
<name>A0ABS2KZU7_9NOCA</name>
<gene>
    <name evidence="1" type="ORF">JOE42_004191</name>
</gene>
<protein>
    <submittedName>
        <fullName evidence="1">Ferredoxin</fullName>
    </submittedName>
</protein>
<dbReference type="RefSeq" id="WP_204870127.1">
    <property type="nucleotide sequence ID" value="NZ_JAFBBK010000001.1"/>
</dbReference>
<dbReference type="Pfam" id="PF13459">
    <property type="entry name" value="Fer4_15"/>
    <property type="match status" value="1"/>
</dbReference>
<dbReference type="SUPFAM" id="SSF54862">
    <property type="entry name" value="4Fe-4S ferredoxins"/>
    <property type="match status" value="1"/>
</dbReference>
<reference evidence="1 2" key="1">
    <citation type="submission" date="2021-01" db="EMBL/GenBank/DDBJ databases">
        <title>Genomics of switchgrass bacterial isolates.</title>
        <authorList>
            <person name="Shade A."/>
        </authorList>
    </citation>
    <scope>NUCLEOTIDE SEQUENCE [LARGE SCALE GENOMIC DNA]</scope>
    <source>
        <strain evidence="1 2">PvP111</strain>
    </source>
</reference>
<dbReference type="EMBL" id="JAFBBK010000001">
    <property type="protein sequence ID" value="MBM7417458.1"/>
    <property type="molecule type" value="Genomic_DNA"/>
</dbReference>
<evidence type="ECO:0000313" key="1">
    <source>
        <dbReference type="EMBL" id="MBM7417458.1"/>
    </source>
</evidence>
<proteinExistence type="predicted"/>
<dbReference type="Proteomes" id="UP000703038">
    <property type="component" value="Unassembled WGS sequence"/>
</dbReference>
<accession>A0ABS2KZU7</accession>
<dbReference type="Gene3D" id="3.30.70.20">
    <property type="match status" value="1"/>
</dbReference>
<keyword evidence="2" id="KW-1185">Reference proteome</keyword>
<organism evidence="1 2">
    <name type="scientific">Rhodococcoides corynebacterioides</name>
    <dbReference type="NCBI Taxonomy" id="53972"/>
    <lineage>
        <taxon>Bacteria</taxon>
        <taxon>Bacillati</taxon>
        <taxon>Actinomycetota</taxon>
        <taxon>Actinomycetes</taxon>
        <taxon>Mycobacteriales</taxon>
        <taxon>Nocardiaceae</taxon>
        <taxon>Rhodococcoides</taxon>
    </lineage>
</organism>
<evidence type="ECO:0000313" key="2">
    <source>
        <dbReference type="Proteomes" id="UP000703038"/>
    </source>
</evidence>